<sequence length="96" mass="11119">MIHEGVAVLTFRVAYVHSLKEKRSIVSSMKSKIRSKYNVSVIEADHQDVHQCIVLALSVISTSKDMVESTLRDITEFLLHQFDVELIGEEYYRENY</sequence>
<name>A0A1G8GBD3_9CLOT</name>
<dbReference type="PANTHER" id="PTHR36441:SF1">
    <property type="entry name" value="DUF503 DOMAIN-CONTAINING PROTEIN"/>
    <property type="match status" value="1"/>
</dbReference>
<dbReference type="Gene3D" id="3.30.70.1120">
    <property type="entry name" value="TT1725-like"/>
    <property type="match status" value="1"/>
</dbReference>
<dbReference type="InterPro" id="IPR036746">
    <property type="entry name" value="TT1725-like_sf"/>
</dbReference>
<evidence type="ECO:0008006" key="3">
    <source>
        <dbReference type="Google" id="ProtNLM"/>
    </source>
</evidence>
<dbReference type="Pfam" id="PF04456">
    <property type="entry name" value="DUF503"/>
    <property type="match status" value="1"/>
</dbReference>
<dbReference type="AlphaFoldDB" id="A0A1G8GBD3"/>
<organism evidence="1 2">
    <name type="scientific">Proteiniclasticum ruminis</name>
    <dbReference type="NCBI Taxonomy" id="398199"/>
    <lineage>
        <taxon>Bacteria</taxon>
        <taxon>Bacillati</taxon>
        <taxon>Bacillota</taxon>
        <taxon>Clostridia</taxon>
        <taxon>Eubacteriales</taxon>
        <taxon>Clostridiaceae</taxon>
        <taxon>Proteiniclasticum</taxon>
    </lineage>
</organism>
<accession>A0A1G8GBD3</accession>
<gene>
    <name evidence="1" type="ORF">SAMN05421804_101200</name>
</gene>
<dbReference type="InterPro" id="IPR007546">
    <property type="entry name" value="DUF503"/>
</dbReference>
<reference evidence="1 2" key="1">
    <citation type="submission" date="2016-10" db="EMBL/GenBank/DDBJ databases">
        <authorList>
            <person name="de Groot N.N."/>
        </authorList>
    </citation>
    <scope>NUCLEOTIDE SEQUENCE [LARGE SCALE GENOMIC DNA]</scope>
    <source>
        <strain evidence="1 2">CGMCC 1.5058</strain>
    </source>
</reference>
<dbReference type="Proteomes" id="UP000183255">
    <property type="component" value="Unassembled WGS sequence"/>
</dbReference>
<dbReference type="PANTHER" id="PTHR36441">
    <property type="entry name" value="HYPOTHETICAL CYTOSOLIC PROTEIN"/>
    <property type="match status" value="1"/>
</dbReference>
<protein>
    <recommendedName>
        <fullName evidence="3">YlxP-like protein</fullName>
    </recommendedName>
</protein>
<evidence type="ECO:0000313" key="1">
    <source>
        <dbReference type="EMBL" id="SDH91626.1"/>
    </source>
</evidence>
<dbReference type="EMBL" id="FNDZ01000001">
    <property type="protein sequence ID" value="SDH91626.1"/>
    <property type="molecule type" value="Genomic_DNA"/>
</dbReference>
<dbReference type="SUPFAM" id="SSF103007">
    <property type="entry name" value="Hypothetical protein TT1725"/>
    <property type="match status" value="1"/>
</dbReference>
<evidence type="ECO:0000313" key="2">
    <source>
        <dbReference type="Proteomes" id="UP000183255"/>
    </source>
</evidence>
<proteinExistence type="predicted"/>